<dbReference type="Pfam" id="PF02627">
    <property type="entry name" value="CMD"/>
    <property type="match status" value="1"/>
</dbReference>
<keyword evidence="3" id="KW-1185">Reference proteome</keyword>
<dbReference type="PANTHER" id="PTHR33570">
    <property type="entry name" value="4-CARBOXYMUCONOLACTONE DECARBOXYLASE FAMILY PROTEIN"/>
    <property type="match status" value="1"/>
</dbReference>
<dbReference type="Proteomes" id="UP000662818">
    <property type="component" value="Chromosome"/>
</dbReference>
<evidence type="ECO:0000313" key="2">
    <source>
        <dbReference type="EMBL" id="QSR24814.1"/>
    </source>
</evidence>
<dbReference type="InterPro" id="IPR029032">
    <property type="entry name" value="AhpD-like"/>
</dbReference>
<dbReference type="SUPFAM" id="SSF69118">
    <property type="entry name" value="AhpD-like"/>
    <property type="match status" value="1"/>
</dbReference>
<sequence length="145" mass="16043">MGEESDKFDDLPEARARGLRKMEEVYGFDMTDGTGDFFRYTAEHLFGDIWQRPGLSTRDRRLFLIGMLVGQRANDVLGIQVPAALANGELDEEALRELVILACHYDGWPNGSRMNSVVEDAIAKAARARAKAEAESDAKAGQPPE</sequence>
<accession>A0ABX7PFT2</accession>
<dbReference type="InterPro" id="IPR052512">
    <property type="entry name" value="4CMD/NDH-1_regulator"/>
</dbReference>
<dbReference type="RefSeq" id="WP_207008747.1">
    <property type="nucleotide sequence ID" value="NZ_CP022295.1"/>
</dbReference>
<organism evidence="2 3">
    <name type="scientific">Nocardioides aromaticivorans</name>
    <dbReference type="NCBI Taxonomy" id="200618"/>
    <lineage>
        <taxon>Bacteria</taxon>
        <taxon>Bacillati</taxon>
        <taxon>Actinomycetota</taxon>
        <taxon>Actinomycetes</taxon>
        <taxon>Propionibacteriales</taxon>
        <taxon>Nocardioidaceae</taxon>
        <taxon>Nocardioides</taxon>
    </lineage>
</organism>
<name>A0ABX7PFT2_9ACTN</name>
<evidence type="ECO:0000259" key="1">
    <source>
        <dbReference type="Pfam" id="PF02627"/>
    </source>
</evidence>
<gene>
    <name evidence="2" type="ORF">CFH99_04175</name>
</gene>
<dbReference type="PANTHER" id="PTHR33570:SF2">
    <property type="entry name" value="CARBOXYMUCONOLACTONE DECARBOXYLASE-LIKE DOMAIN-CONTAINING PROTEIN"/>
    <property type="match status" value="1"/>
</dbReference>
<dbReference type="InterPro" id="IPR003779">
    <property type="entry name" value="CMD-like"/>
</dbReference>
<feature type="domain" description="Carboxymuconolactone decarboxylase-like" evidence="1">
    <location>
        <begin position="36"/>
        <end position="110"/>
    </location>
</feature>
<protein>
    <submittedName>
        <fullName evidence="2">Carboxymuconolactone decarboxylase</fullName>
    </submittedName>
</protein>
<evidence type="ECO:0000313" key="3">
    <source>
        <dbReference type="Proteomes" id="UP000662818"/>
    </source>
</evidence>
<reference evidence="2 3" key="1">
    <citation type="submission" date="2017-06" db="EMBL/GenBank/DDBJ databases">
        <title>Complete Genome Sequence of the Soil Carbazole-Degrading Bacterium Nocardioides aromaticivorans IC177.</title>
        <authorList>
            <person name="Vejarano F."/>
            <person name="Suzuki-Minakuchi C."/>
            <person name="Ohtsubo Y."/>
            <person name="Tsuda M."/>
            <person name="Okada K."/>
            <person name="Nojiri H."/>
        </authorList>
    </citation>
    <scope>NUCLEOTIDE SEQUENCE [LARGE SCALE GENOMIC DNA]</scope>
    <source>
        <strain evidence="2 3">IC177</strain>
    </source>
</reference>
<dbReference type="EMBL" id="CP022295">
    <property type="protein sequence ID" value="QSR24814.1"/>
    <property type="molecule type" value="Genomic_DNA"/>
</dbReference>
<proteinExistence type="predicted"/>
<dbReference type="Gene3D" id="1.20.1290.10">
    <property type="entry name" value="AhpD-like"/>
    <property type="match status" value="1"/>
</dbReference>